<keyword evidence="3" id="KW-1185">Reference proteome</keyword>
<proteinExistence type="predicted"/>
<dbReference type="GO" id="GO:0006260">
    <property type="term" value="P:DNA replication"/>
    <property type="evidence" value="ECO:0007669"/>
    <property type="project" value="TreeGrafter"/>
</dbReference>
<dbReference type="AlphaFoldDB" id="A0A016QKL3"/>
<dbReference type="GO" id="GO:0005524">
    <property type="term" value="F:ATP binding"/>
    <property type="evidence" value="ECO:0007669"/>
    <property type="project" value="InterPro"/>
</dbReference>
<dbReference type="PATRIC" id="fig|1476583.3.peg.3464"/>
<dbReference type="Proteomes" id="UP000020492">
    <property type="component" value="Unassembled WGS sequence"/>
</dbReference>
<dbReference type="SUPFAM" id="SSF52540">
    <property type="entry name" value="P-loop containing nucleoside triphosphate hydrolases"/>
    <property type="match status" value="1"/>
</dbReference>
<evidence type="ECO:0000313" key="2">
    <source>
        <dbReference type="EMBL" id="EYB66516.1"/>
    </source>
</evidence>
<dbReference type="PANTHER" id="PTHR30050">
    <property type="entry name" value="CHROMOSOMAL REPLICATION INITIATOR PROTEIN DNAA"/>
    <property type="match status" value="1"/>
</dbReference>
<sequence>MGGVGKTHLSIVTAVELLNLGVTVEYWPEVAFLAACREYTMSDSAFKVPPGRSGQVLIIDDLGKSKTSEFVAQVLYETLEMRVSNGLGLVITSNHSPEEAARRMVADPANADAVRSRLEAGHVLELQGFDRRRGSR</sequence>
<dbReference type="Gene3D" id="3.40.50.300">
    <property type="entry name" value="P-loop containing nucleotide triphosphate hydrolases"/>
    <property type="match status" value="1"/>
</dbReference>
<dbReference type="InterPro" id="IPR027417">
    <property type="entry name" value="P-loop_NTPase"/>
</dbReference>
<dbReference type="InterPro" id="IPR002611">
    <property type="entry name" value="IstB_ATP-bd"/>
</dbReference>
<dbReference type="STRING" id="1476583.DEIPH_ctg103orf0045"/>
<organism evidence="2 3">
    <name type="scientific">Deinococcus phoenicis</name>
    <dbReference type="NCBI Taxonomy" id="1476583"/>
    <lineage>
        <taxon>Bacteria</taxon>
        <taxon>Thermotogati</taxon>
        <taxon>Deinococcota</taxon>
        <taxon>Deinococci</taxon>
        <taxon>Deinococcales</taxon>
        <taxon>Deinococcaceae</taxon>
        <taxon>Deinococcus</taxon>
    </lineage>
</organism>
<evidence type="ECO:0000259" key="1">
    <source>
        <dbReference type="Pfam" id="PF01695"/>
    </source>
</evidence>
<feature type="domain" description="IstB-like ATP-binding" evidence="1">
    <location>
        <begin position="3"/>
        <end position="128"/>
    </location>
</feature>
<evidence type="ECO:0000313" key="3">
    <source>
        <dbReference type="Proteomes" id="UP000020492"/>
    </source>
</evidence>
<gene>
    <name evidence="2" type="ORF">DEIPH_ctg103orf0045</name>
</gene>
<protein>
    <recommendedName>
        <fullName evidence="1">IstB-like ATP-binding domain-containing protein</fullName>
    </recommendedName>
</protein>
<reference evidence="2 3" key="1">
    <citation type="submission" date="2014-03" db="EMBL/GenBank/DDBJ databases">
        <title>Draft genome sequence of Deinococcus phoenicis 1P10ME.</title>
        <authorList>
            <person name="Stepanov V.G."/>
            <person name="Vaishampayan P."/>
            <person name="Venkateswaran K."/>
            <person name="Fox G.E."/>
        </authorList>
    </citation>
    <scope>NUCLEOTIDE SEQUENCE [LARGE SCALE GENOMIC DNA]</scope>
    <source>
        <strain evidence="2 3">1P10ME</strain>
    </source>
</reference>
<comment type="caution">
    <text evidence="2">The sequence shown here is derived from an EMBL/GenBank/DDBJ whole genome shotgun (WGS) entry which is preliminary data.</text>
</comment>
<accession>A0A016QKL3</accession>
<dbReference type="PANTHER" id="PTHR30050:SF4">
    <property type="entry name" value="ATP-BINDING PROTEIN RV3427C IN INSERTION SEQUENCE-RELATED"/>
    <property type="match status" value="1"/>
</dbReference>
<name>A0A016QKL3_9DEIO</name>
<dbReference type="EMBL" id="JHAC01000082">
    <property type="protein sequence ID" value="EYB66516.1"/>
    <property type="molecule type" value="Genomic_DNA"/>
</dbReference>
<dbReference type="Pfam" id="PF01695">
    <property type="entry name" value="IstB_IS21"/>
    <property type="match status" value="1"/>
</dbReference>
<dbReference type="eggNOG" id="COG1484">
    <property type="taxonomic scope" value="Bacteria"/>
</dbReference>